<dbReference type="EMBL" id="LWGR01000007">
    <property type="protein sequence ID" value="KZM74165.1"/>
    <property type="molecule type" value="Genomic_DNA"/>
</dbReference>
<proteinExistence type="predicted"/>
<evidence type="ECO:0008006" key="4">
    <source>
        <dbReference type="Google" id="ProtNLM"/>
    </source>
</evidence>
<comment type="caution">
    <text evidence="1">The sequence shown here is derived from an EMBL/GenBank/DDBJ whole genome shotgun (WGS) entry which is preliminary data.</text>
</comment>
<protein>
    <recommendedName>
        <fullName evidence="4">DNA-binding protein</fullName>
    </recommendedName>
</protein>
<accession>A0A161WM66</accession>
<evidence type="ECO:0000313" key="1">
    <source>
        <dbReference type="EMBL" id="KZM74165.1"/>
    </source>
</evidence>
<gene>
    <name evidence="2" type="ORF">AWN90_23080</name>
    <name evidence="1" type="ORF">AWN90_35340</name>
</gene>
<dbReference type="STRING" id="455432.AWN90_23080"/>
<dbReference type="OrthoDB" id="4330189at2"/>
<keyword evidence="3" id="KW-1185">Reference proteome</keyword>
<organism evidence="1 3">
    <name type="scientific">Nocardia terpenica</name>
    <dbReference type="NCBI Taxonomy" id="455432"/>
    <lineage>
        <taxon>Bacteria</taxon>
        <taxon>Bacillati</taxon>
        <taxon>Actinomycetota</taxon>
        <taxon>Actinomycetes</taxon>
        <taxon>Mycobacteriales</taxon>
        <taxon>Nocardiaceae</taxon>
        <taxon>Nocardia</taxon>
    </lineage>
</organism>
<evidence type="ECO:0000313" key="2">
    <source>
        <dbReference type="EMBL" id="KZM75183.1"/>
    </source>
</evidence>
<evidence type="ECO:0000313" key="3">
    <source>
        <dbReference type="Proteomes" id="UP000076512"/>
    </source>
</evidence>
<dbReference type="AlphaFoldDB" id="A0A161WM66"/>
<reference evidence="1 3" key="1">
    <citation type="submission" date="2016-04" db="EMBL/GenBank/DDBJ databases">
        <authorList>
            <person name="Evans L.H."/>
            <person name="Alamgir A."/>
            <person name="Owens N."/>
            <person name="Weber N.D."/>
            <person name="Virtaneva K."/>
            <person name="Barbian K."/>
            <person name="Babar A."/>
            <person name="Rosenke K."/>
        </authorList>
    </citation>
    <scope>NUCLEOTIDE SEQUENCE [LARGE SCALE GENOMIC DNA]</scope>
    <source>
        <strain evidence="1 3">IFM 0406</strain>
    </source>
</reference>
<name>A0A161WM66_9NOCA</name>
<sequence length="75" mass="8758">MEEETYLRATQLEALTGIPAATWRWWAYVGDPTKPPSFKLSARRRVWKKTAVLAWLADQERVGLELEAQRRRMVA</sequence>
<dbReference type="EMBL" id="LWGR01000004">
    <property type="protein sequence ID" value="KZM75183.1"/>
    <property type="molecule type" value="Genomic_DNA"/>
</dbReference>
<dbReference type="Proteomes" id="UP000076512">
    <property type="component" value="Unassembled WGS sequence"/>
</dbReference>